<dbReference type="RefSeq" id="WP_027290469.1">
    <property type="nucleotide sequence ID" value="NZ_UGVL01000001.1"/>
</dbReference>
<evidence type="ECO:0000256" key="3">
    <source>
        <dbReference type="ARBA" id="ARBA00023002"/>
    </source>
</evidence>
<organism evidence="8 9">
    <name type="scientific">Rikenella microfusus</name>
    <dbReference type="NCBI Taxonomy" id="28139"/>
    <lineage>
        <taxon>Bacteria</taxon>
        <taxon>Pseudomonadati</taxon>
        <taxon>Bacteroidota</taxon>
        <taxon>Bacteroidia</taxon>
        <taxon>Bacteroidales</taxon>
        <taxon>Rikenellaceae</taxon>
        <taxon>Rikenella</taxon>
    </lineage>
</organism>
<keyword evidence="3 5" id="KW-0560">Oxidoreductase</keyword>
<dbReference type="Proteomes" id="UP000255233">
    <property type="component" value="Unassembled WGS sequence"/>
</dbReference>
<dbReference type="SUPFAM" id="SSF52283">
    <property type="entry name" value="Formate/glycerate dehydrogenase catalytic domain-like"/>
    <property type="match status" value="1"/>
</dbReference>
<dbReference type="GO" id="GO:0030267">
    <property type="term" value="F:glyoxylate reductase (NADPH) activity"/>
    <property type="evidence" value="ECO:0007669"/>
    <property type="project" value="UniProtKB-EC"/>
</dbReference>
<dbReference type="PROSITE" id="PS00670">
    <property type="entry name" value="D_2_HYDROXYACID_DH_2"/>
    <property type="match status" value="1"/>
</dbReference>
<dbReference type="FunFam" id="3.40.50.720:FF:000203">
    <property type="entry name" value="D-3-phosphoglycerate dehydrogenase (SerA)"/>
    <property type="match status" value="1"/>
</dbReference>
<feature type="domain" description="D-isomer specific 2-hydroxyacid dehydrogenase catalytic" evidence="6">
    <location>
        <begin position="5"/>
        <end position="317"/>
    </location>
</feature>
<dbReference type="PANTHER" id="PTHR42789">
    <property type="entry name" value="D-ISOMER SPECIFIC 2-HYDROXYACID DEHYDROGENASE FAMILY PROTEIN (AFU_ORTHOLOGUE AFUA_6G10090)"/>
    <property type="match status" value="1"/>
</dbReference>
<evidence type="ECO:0000256" key="1">
    <source>
        <dbReference type="ARBA" id="ARBA00005854"/>
    </source>
</evidence>
<dbReference type="InterPro" id="IPR036291">
    <property type="entry name" value="NAD(P)-bd_dom_sf"/>
</dbReference>
<dbReference type="EMBL" id="UGVL01000001">
    <property type="protein sequence ID" value="SUE33550.1"/>
    <property type="molecule type" value="Genomic_DNA"/>
</dbReference>
<protein>
    <submittedName>
        <fullName evidence="8">Glyoxylate/hydroxypyruvate reductase B</fullName>
        <ecNumber evidence="8">1.1.1.79</ecNumber>
    </submittedName>
</protein>
<dbReference type="GO" id="GO:0008652">
    <property type="term" value="P:amino acid biosynthetic process"/>
    <property type="evidence" value="ECO:0007669"/>
    <property type="project" value="UniProtKB-KW"/>
</dbReference>
<gene>
    <name evidence="8" type="primary">ghrB</name>
    <name evidence="8" type="ORF">NCTC11190_00759</name>
</gene>
<dbReference type="EC" id="1.1.1.79" evidence="8"/>
<dbReference type="InterPro" id="IPR006140">
    <property type="entry name" value="D-isomer_DH_NAD-bd"/>
</dbReference>
<dbReference type="SUPFAM" id="SSF51735">
    <property type="entry name" value="NAD(P)-binding Rossmann-fold domains"/>
    <property type="match status" value="1"/>
</dbReference>
<evidence type="ECO:0000256" key="4">
    <source>
        <dbReference type="ARBA" id="ARBA00023027"/>
    </source>
</evidence>
<dbReference type="PROSITE" id="PS00065">
    <property type="entry name" value="D_2_HYDROXYACID_DH_1"/>
    <property type="match status" value="1"/>
</dbReference>
<name>A0A379MRM2_9BACT</name>
<dbReference type="Pfam" id="PF00389">
    <property type="entry name" value="2-Hacid_dh"/>
    <property type="match status" value="1"/>
</dbReference>
<evidence type="ECO:0000313" key="9">
    <source>
        <dbReference type="Proteomes" id="UP000255233"/>
    </source>
</evidence>
<evidence type="ECO:0000256" key="2">
    <source>
        <dbReference type="ARBA" id="ARBA00022605"/>
    </source>
</evidence>
<dbReference type="GO" id="GO:0051287">
    <property type="term" value="F:NAD binding"/>
    <property type="evidence" value="ECO:0007669"/>
    <property type="project" value="InterPro"/>
</dbReference>
<keyword evidence="9" id="KW-1185">Reference proteome</keyword>
<accession>A0A379MRM2</accession>
<dbReference type="InterPro" id="IPR006139">
    <property type="entry name" value="D-isomer_2_OHA_DH_cat_dom"/>
</dbReference>
<reference evidence="8 9" key="1">
    <citation type="submission" date="2018-06" db="EMBL/GenBank/DDBJ databases">
        <authorList>
            <consortium name="Pathogen Informatics"/>
            <person name="Doyle S."/>
        </authorList>
    </citation>
    <scope>NUCLEOTIDE SEQUENCE [LARGE SCALE GENOMIC DNA]</scope>
    <source>
        <strain evidence="8 9">NCTC11190</strain>
    </source>
</reference>
<keyword evidence="8" id="KW-0670">Pyruvate</keyword>
<evidence type="ECO:0000256" key="5">
    <source>
        <dbReference type="RuleBase" id="RU003719"/>
    </source>
</evidence>
<evidence type="ECO:0000259" key="7">
    <source>
        <dbReference type="Pfam" id="PF02826"/>
    </source>
</evidence>
<proteinExistence type="inferred from homology"/>
<dbReference type="PANTHER" id="PTHR42789:SF1">
    <property type="entry name" value="D-ISOMER SPECIFIC 2-HYDROXYACID DEHYDROGENASE FAMILY PROTEIN (AFU_ORTHOLOGUE AFUA_6G10090)"/>
    <property type="match status" value="1"/>
</dbReference>
<dbReference type="InterPro" id="IPR050857">
    <property type="entry name" value="D-2-hydroxyacid_DH"/>
</dbReference>
<dbReference type="PROSITE" id="PS00671">
    <property type="entry name" value="D_2_HYDROXYACID_DH_3"/>
    <property type="match status" value="1"/>
</dbReference>
<keyword evidence="2" id="KW-0028">Amino-acid biosynthesis</keyword>
<comment type="similarity">
    <text evidence="1 5">Belongs to the D-isomer specific 2-hydroxyacid dehydrogenase family.</text>
</comment>
<dbReference type="STRING" id="880526.GCA_000427365_00687"/>
<keyword evidence="4" id="KW-0520">NAD</keyword>
<dbReference type="OrthoDB" id="9777288at2"/>
<evidence type="ECO:0000259" key="6">
    <source>
        <dbReference type="Pfam" id="PF00389"/>
    </source>
</evidence>
<feature type="domain" description="D-isomer specific 2-hydroxyacid dehydrogenase NAD-binding" evidence="7">
    <location>
        <begin position="109"/>
        <end position="285"/>
    </location>
</feature>
<evidence type="ECO:0000313" key="8">
    <source>
        <dbReference type="EMBL" id="SUE33550.1"/>
    </source>
</evidence>
<dbReference type="AlphaFoldDB" id="A0A379MRM2"/>
<dbReference type="Pfam" id="PF02826">
    <property type="entry name" value="2-Hacid_dh_C"/>
    <property type="match status" value="1"/>
</dbReference>
<dbReference type="InterPro" id="IPR029753">
    <property type="entry name" value="D-isomer_DH_CS"/>
</dbReference>
<sequence>MKKKILITNRLPREHFTMLEKRFEVVMPDSERFPAEELARWLPRISGMISSTAFPVTDAVMARAPELKIVASYGVGYDNIDVAAASRRGIVVTNNPVPVLEPTAEHAYALMLALARRIPECDRALREGNARWGLMDNLGTSLFGKTLGIVGMGRIGRAVRRYAAASRMRVLYHNRRRLSENEERELGVEYAALDTLLRESDIVSVHLPLTPESRHLFGAEQFRMMKPSALLVNTARGAVVDNAALAEALRVGEIAGAALDVFEGEPKILPELLELDNTVLTPHTGTNTVETRERMSFHAARNIIRFFEGDPDIDRVN</sequence>
<dbReference type="Gene3D" id="3.40.50.720">
    <property type="entry name" value="NAD(P)-binding Rossmann-like Domain"/>
    <property type="match status" value="2"/>
</dbReference>
<dbReference type="InterPro" id="IPR029752">
    <property type="entry name" value="D-isomer_DH_CS1"/>
</dbReference>